<dbReference type="Pfam" id="PF17863">
    <property type="entry name" value="AAA_lid_2"/>
    <property type="match status" value="1"/>
</dbReference>
<feature type="domain" description="ChlI/MoxR AAA lid" evidence="5">
    <location>
        <begin position="238"/>
        <end position="293"/>
    </location>
</feature>
<protein>
    <recommendedName>
        <fullName evidence="8">ATPase</fullName>
    </recommendedName>
</protein>
<dbReference type="OrthoDB" id="9808397at2"/>
<dbReference type="eggNOG" id="COG0714">
    <property type="taxonomic scope" value="Bacteria"/>
</dbReference>
<dbReference type="PANTHER" id="PTHR42759:SF5">
    <property type="entry name" value="METHANOL DEHYDROGENASE REGULATOR"/>
    <property type="match status" value="1"/>
</dbReference>
<accession>E8N3H5</accession>
<evidence type="ECO:0008006" key="8">
    <source>
        <dbReference type="Google" id="ProtNLM"/>
    </source>
</evidence>
<evidence type="ECO:0000259" key="5">
    <source>
        <dbReference type="Pfam" id="PF17863"/>
    </source>
</evidence>
<comment type="similarity">
    <text evidence="3">Belongs to the MoxR family.</text>
</comment>
<dbReference type="GO" id="GO:0005524">
    <property type="term" value="F:ATP binding"/>
    <property type="evidence" value="ECO:0007669"/>
    <property type="project" value="UniProtKB-KW"/>
</dbReference>
<dbReference type="Gene3D" id="3.40.50.300">
    <property type="entry name" value="P-loop containing nucleotide triphosphate hydrolases"/>
    <property type="match status" value="1"/>
</dbReference>
<dbReference type="Proteomes" id="UP000008922">
    <property type="component" value="Chromosome"/>
</dbReference>
<dbReference type="Pfam" id="PF07726">
    <property type="entry name" value="AAA_3"/>
    <property type="match status" value="1"/>
</dbReference>
<dbReference type="InterPro" id="IPR050764">
    <property type="entry name" value="CbbQ/NirQ/NorQ/GpvN"/>
</dbReference>
<dbReference type="GO" id="GO:0016887">
    <property type="term" value="F:ATP hydrolysis activity"/>
    <property type="evidence" value="ECO:0007669"/>
    <property type="project" value="InterPro"/>
</dbReference>
<dbReference type="AlphaFoldDB" id="E8N3H5"/>
<dbReference type="Gene3D" id="1.10.8.80">
    <property type="entry name" value="Magnesium chelatase subunit I, C-Terminal domain"/>
    <property type="match status" value="1"/>
</dbReference>
<gene>
    <name evidence="6" type="ordered locus">ANT_09550</name>
</gene>
<dbReference type="PIRSF" id="PIRSF002849">
    <property type="entry name" value="AAA_ATPase_chaperone_MoxR_prd"/>
    <property type="match status" value="1"/>
</dbReference>
<dbReference type="STRING" id="926569.ANT_09550"/>
<dbReference type="HOGENOM" id="CLU_034716_2_0_0"/>
<dbReference type="SUPFAM" id="SSF52540">
    <property type="entry name" value="P-loop containing nucleoside triphosphate hydrolases"/>
    <property type="match status" value="1"/>
</dbReference>
<dbReference type="InterPro" id="IPR041628">
    <property type="entry name" value="ChlI/MoxR_AAA_lid"/>
</dbReference>
<evidence type="ECO:0000313" key="6">
    <source>
        <dbReference type="EMBL" id="BAJ62989.1"/>
    </source>
</evidence>
<dbReference type="RefSeq" id="WP_013559380.1">
    <property type="nucleotide sequence ID" value="NC_014960.1"/>
</dbReference>
<keyword evidence="7" id="KW-1185">Reference proteome</keyword>
<reference evidence="6 7" key="1">
    <citation type="submission" date="2010-12" db="EMBL/GenBank/DDBJ databases">
        <title>Whole genome sequence of Anaerolinea thermophila UNI-1.</title>
        <authorList>
            <person name="Narita-Yamada S."/>
            <person name="Kishi E."/>
            <person name="Watanabe Y."/>
            <person name="Takasaki K."/>
            <person name="Ankai A."/>
            <person name="Oguchi A."/>
            <person name="Fukui S."/>
            <person name="Takahashi M."/>
            <person name="Yashiro I."/>
            <person name="Hosoyama A."/>
            <person name="Sekiguchi Y."/>
            <person name="Hanada S."/>
            <person name="Fujita N."/>
        </authorList>
    </citation>
    <scope>NUCLEOTIDE SEQUENCE [LARGE SCALE GENOMIC DNA]</scope>
    <source>
        <strain evidence="7">DSM 14523 / JCM 11388 / NBRC 100420 / UNI-1</strain>
    </source>
</reference>
<name>E8N3H5_ANATU</name>
<dbReference type="PANTHER" id="PTHR42759">
    <property type="entry name" value="MOXR FAMILY PROTEIN"/>
    <property type="match status" value="1"/>
</dbReference>
<evidence type="ECO:0000256" key="1">
    <source>
        <dbReference type="ARBA" id="ARBA00022741"/>
    </source>
</evidence>
<dbReference type="KEGG" id="atm:ANT_09550"/>
<dbReference type="FunFam" id="3.40.50.300:FF:000640">
    <property type="entry name" value="MoxR family ATPase"/>
    <property type="match status" value="1"/>
</dbReference>
<evidence type="ECO:0000256" key="3">
    <source>
        <dbReference type="ARBA" id="ARBA00061607"/>
    </source>
</evidence>
<feature type="domain" description="ATPase AAA-3" evidence="4">
    <location>
        <begin position="44"/>
        <end position="174"/>
    </location>
</feature>
<sequence>MSAHPPVHEVSNLSKAILDEVSKAIVGKRQVLEKILTTFLAGGHVLLEDYPGLAKTLIANSFAQVLGMTFKRIQFTPDLLPGDITGGYVFNRANNTFVLRQGPVFAHIVLADEINRASPRTQAALLEAMQEYQVTLEGETLKLPEPFLVVATQNPIEYEGTFPLPEAQLDRFLIKLAVGYPSPEEEQEILRRRRDRKQDAIPLQAVTNAEGFLHMREIIEEVYVDPDLERYIVELVHRTRVHRQVAVGASPRGALALLKLGRAYAAMQGRAYVLPDDIKTFARVALQHRIILQPDLWTTP</sequence>
<evidence type="ECO:0000256" key="2">
    <source>
        <dbReference type="ARBA" id="ARBA00022840"/>
    </source>
</evidence>
<dbReference type="InterPro" id="IPR027417">
    <property type="entry name" value="P-loop_NTPase"/>
</dbReference>
<evidence type="ECO:0000313" key="7">
    <source>
        <dbReference type="Proteomes" id="UP000008922"/>
    </source>
</evidence>
<keyword evidence="2" id="KW-0067">ATP-binding</keyword>
<dbReference type="InterPro" id="IPR011703">
    <property type="entry name" value="ATPase_AAA-3"/>
</dbReference>
<dbReference type="EMBL" id="AP012029">
    <property type="protein sequence ID" value="BAJ62989.1"/>
    <property type="molecule type" value="Genomic_DNA"/>
</dbReference>
<keyword evidence="1" id="KW-0547">Nucleotide-binding</keyword>
<evidence type="ECO:0000259" key="4">
    <source>
        <dbReference type="Pfam" id="PF07726"/>
    </source>
</evidence>
<proteinExistence type="inferred from homology"/>
<dbReference type="InParanoid" id="E8N3H5"/>
<organism evidence="6 7">
    <name type="scientific">Anaerolinea thermophila (strain DSM 14523 / JCM 11388 / NBRC 100420 / UNI-1)</name>
    <dbReference type="NCBI Taxonomy" id="926569"/>
    <lineage>
        <taxon>Bacteria</taxon>
        <taxon>Bacillati</taxon>
        <taxon>Chloroflexota</taxon>
        <taxon>Anaerolineae</taxon>
        <taxon>Anaerolineales</taxon>
        <taxon>Anaerolineaceae</taxon>
        <taxon>Anaerolinea</taxon>
    </lineage>
</organism>